<dbReference type="RefSeq" id="WP_145199978.1">
    <property type="nucleotide sequence ID" value="NZ_CP036434.1"/>
</dbReference>
<evidence type="ECO:0000256" key="5">
    <source>
        <dbReference type="SAM" id="MobiDB-lite"/>
    </source>
</evidence>
<evidence type="ECO:0000313" key="9">
    <source>
        <dbReference type="Proteomes" id="UP000320390"/>
    </source>
</evidence>
<dbReference type="EMBL" id="CP036434">
    <property type="protein sequence ID" value="QDV08032.1"/>
    <property type="molecule type" value="Genomic_DNA"/>
</dbReference>
<dbReference type="Pfam" id="PF00892">
    <property type="entry name" value="EamA"/>
    <property type="match status" value="2"/>
</dbReference>
<keyword evidence="4 6" id="KW-0472">Membrane</keyword>
<dbReference type="CDD" id="cd15482">
    <property type="entry name" value="Sialidase_non-viral"/>
    <property type="match status" value="1"/>
</dbReference>
<keyword evidence="9" id="KW-1185">Reference proteome</keyword>
<dbReference type="PANTHER" id="PTHR22911:SF6">
    <property type="entry name" value="SOLUTE CARRIER FAMILY 35 MEMBER G1"/>
    <property type="match status" value="1"/>
</dbReference>
<accession>A0A518EVB0</accession>
<dbReference type="InterPro" id="IPR037185">
    <property type="entry name" value="EmrE-like"/>
</dbReference>
<feature type="domain" description="EamA" evidence="7">
    <location>
        <begin position="6"/>
        <end position="139"/>
    </location>
</feature>
<dbReference type="InterPro" id="IPR036278">
    <property type="entry name" value="Sialidase_sf"/>
</dbReference>
<feature type="compositionally biased region" description="Low complexity" evidence="5">
    <location>
        <begin position="427"/>
        <end position="442"/>
    </location>
</feature>
<evidence type="ECO:0000256" key="4">
    <source>
        <dbReference type="ARBA" id="ARBA00023136"/>
    </source>
</evidence>
<proteinExistence type="predicted"/>
<feature type="transmembrane region" description="Helical" evidence="6">
    <location>
        <begin position="40"/>
        <end position="61"/>
    </location>
</feature>
<comment type="subcellular location">
    <subcellularLocation>
        <location evidence="1">Membrane</location>
        <topology evidence="1">Multi-pass membrane protein</topology>
    </subcellularLocation>
</comment>
<feature type="transmembrane region" description="Helical" evidence="6">
    <location>
        <begin position="198"/>
        <end position="217"/>
    </location>
</feature>
<dbReference type="GO" id="GO:0016020">
    <property type="term" value="C:membrane"/>
    <property type="evidence" value="ECO:0007669"/>
    <property type="project" value="UniProtKB-SubCell"/>
</dbReference>
<feature type="region of interest" description="Disordered" evidence="5">
    <location>
        <begin position="328"/>
        <end position="353"/>
    </location>
</feature>
<keyword evidence="3 6" id="KW-1133">Transmembrane helix</keyword>
<feature type="transmembrane region" description="Helical" evidence="6">
    <location>
        <begin position="271"/>
        <end position="293"/>
    </location>
</feature>
<reference evidence="8 9" key="1">
    <citation type="submission" date="2019-02" db="EMBL/GenBank/DDBJ databases">
        <title>Deep-cultivation of Planctomycetes and their phenomic and genomic characterization uncovers novel biology.</title>
        <authorList>
            <person name="Wiegand S."/>
            <person name="Jogler M."/>
            <person name="Boedeker C."/>
            <person name="Pinto D."/>
            <person name="Vollmers J."/>
            <person name="Rivas-Marin E."/>
            <person name="Kohn T."/>
            <person name="Peeters S.H."/>
            <person name="Heuer A."/>
            <person name="Rast P."/>
            <person name="Oberbeckmann S."/>
            <person name="Bunk B."/>
            <person name="Jeske O."/>
            <person name="Meyerdierks A."/>
            <person name="Storesund J.E."/>
            <person name="Kallscheuer N."/>
            <person name="Luecker S."/>
            <person name="Lage O.M."/>
            <person name="Pohl T."/>
            <person name="Merkel B.J."/>
            <person name="Hornburger P."/>
            <person name="Mueller R.-W."/>
            <person name="Bruemmer F."/>
            <person name="Labrenz M."/>
            <person name="Spormann A.M."/>
            <person name="Op den Camp H."/>
            <person name="Overmann J."/>
            <person name="Amann R."/>
            <person name="Jetten M.S.M."/>
            <person name="Mascher T."/>
            <person name="Medema M.H."/>
            <person name="Devos D.P."/>
            <person name="Kaster A.-K."/>
            <person name="Ovreas L."/>
            <person name="Rohde M."/>
            <person name="Galperin M.Y."/>
            <person name="Jogler C."/>
        </authorList>
    </citation>
    <scope>NUCLEOTIDE SEQUENCE [LARGE SCALE GENOMIC DNA]</scope>
    <source>
        <strain evidence="8 9">Poly30</strain>
    </source>
</reference>
<feature type="domain" description="EamA" evidence="7">
    <location>
        <begin position="165"/>
        <end position="315"/>
    </location>
</feature>
<feature type="transmembrane region" description="Helical" evidence="6">
    <location>
        <begin position="300"/>
        <end position="318"/>
    </location>
</feature>
<dbReference type="InterPro" id="IPR000620">
    <property type="entry name" value="EamA_dom"/>
</dbReference>
<feature type="transmembrane region" description="Helical" evidence="6">
    <location>
        <begin position="100"/>
        <end position="117"/>
    </location>
</feature>
<dbReference type="Proteomes" id="UP000320390">
    <property type="component" value="Chromosome"/>
</dbReference>
<dbReference type="PANTHER" id="PTHR22911">
    <property type="entry name" value="ACYL-MALONYL CONDENSING ENZYME-RELATED"/>
    <property type="match status" value="1"/>
</dbReference>
<feature type="transmembrane region" description="Helical" evidence="6">
    <location>
        <begin position="67"/>
        <end position="88"/>
    </location>
</feature>
<evidence type="ECO:0000256" key="6">
    <source>
        <dbReference type="SAM" id="Phobius"/>
    </source>
</evidence>
<feature type="transmembrane region" description="Helical" evidence="6">
    <location>
        <begin position="247"/>
        <end position="265"/>
    </location>
</feature>
<evidence type="ECO:0000256" key="1">
    <source>
        <dbReference type="ARBA" id="ARBA00004141"/>
    </source>
</evidence>
<dbReference type="AlphaFoldDB" id="A0A518EVB0"/>
<evidence type="ECO:0000313" key="8">
    <source>
        <dbReference type="EMBL" id="QDV08032.1"/>
    </source>
</evidence>
<feature type="region of interest" description="Disordered" evidence="5">
    <location>
        <begin position="400"/>
        <end position="456"/>
    </location>
</feature>
<feature type="compositionally biased region" description="Low complexity" evidence="5">
    <location>
        <begin position="400"/>
        <end position="415"/>
    </location>
</feature>
<gene>
    <name evidence="8" type="ORF">Poly30_35680</name>
</gene>
<evidence type="ECO:0000259" key="7">
    <source>
        <dbReference type="Pfam" id="PF00892"/>
    </source>
</evidence>
<feature type="transmembrane region" description="Helical" evidence="6">
    <location>
        <begin position="161"/>
        <end position="178"/>
    </location>
</feature>
<evidence type="ECO:0000256" key="3">
    <source>
        <dbReference type="ARBA" id="ARBA00022989"/>
    </source>
</evidence>
<organism evidence="8 9">
    <name type="scientific">Saltatorellus ferox</name>
    <dbReference type="NCBI Taxonomy" id="2528018"/>
    <lineage>
        <taxon>Bacteria</taxon>
        <taxon>Pseudomonadati</taxon>
        <taxon>Planctomycetota</taxon>
        <taxon>Planctomycetia</taxon>
        <taxon>Planctomycetia incertae sedis</taxon>
        <taxon>Saltatorellus</taxon>
    </lineage>
</organism>
<dbReference type="SUPFAM" id="SSF103481">
    <property type="entry name" value="Multidrug resistance efflux transporter EmrE"/>
    <property type="match status" value="2"/>
</dbReference>
<protein>
    <submittedName>
        <fullName evidence="8">Putative DMT superfamily transporter inner membrane protein</fullName>
    </submittedName>
</protein>
<evidence type="ECO:0000256" key="2">
    <source>
        <dbReference type="ARBA" id="ARBA00022692"/>
    </source>
</evidence>
<dbReference type="OrthoDB" id="239169at2"/>
<dbReference type="SUPFAM" id="SSF50939">
    <property type="entry name" value="Sialidases"/>
    <property type="match status" value="1"/>
</dbReference>
<sequence precursor="true">MLSTLAITSALLSAAFWALASVSISRFLASGQVSPAAANLFKNTAAAFTFLLGTLIFGGHWPVGVAWAWLFFSGFLGFAVADTLYFAAFQRCGVQTAATVMLLNVPIATVLALPLAGDEIKTQAIPFAVVVLVGVLLVILDSRVPKTSAASEIEGGGPNRGGYGLGVLLAVVAAFAIGTSVPLGRGSFGDVSVFPGGFIRLAGGAVGAIPMAILAGIRRGSTSANELGRLLEPIFAAPGPGSVWGRASLFGVGCAIIGLGPYHYAQRELPSGIATTLFASTPLFTLPLAIILGNRVGWKGVLGTLVGFLGVVGILRYGQDRPVAVQPSAGPGPEVLLTSQGSLPARQGGRKPSFVRAYSPARERWSDSGIHPIDGTNSADSRGLPFLAIVSSPLAPPAAASVVGSAGGSVDTGAAPATSGEDAATKASSSESVAEGASPAAPLARPEASDGPIDPPVVVSAPRPMLFGGSDSALPVPRRLVQSVDAPTFARGHWADRPFGARLSTGGLLLGTLQSLAGTDAGGGQDPLGYGIRMSLEVDGPPALDLGWLHGDRSHALHGFGALVPLENGGAEMVWVDDRGGDQLAGMALYRRSISANGILDDEQSIDESICDCCPPDMISLDDGTLLVAYRHRSPRNVRDIYLSRRDPREGGWSQPAAVHHDGWELDGCPVNGPALAASRHAVAVAWFTRPGDEAEQRLEVAFSRDRGRTFASPLTVVKGATLGRVALVALEASADDERFLLVHLAVNEGGEFSGADASWQAAIVHPDGAVSEFVRLADVLGSPSSGRLDLVLAGPGLAQAVWTGPKGLMSAQLRCDPNRAVLAAE</sequence>
<dbReference type="Gene3D" id="2.120.10.10">
    <property type="match status" value="1"/>
</dbReference>
<feature type="transmembrane region" description="Helical" evidence="6">
    <location>
        <begin position="6"/>
        <end position="28"/>
    </location>
</feature>
<keyword evidence="2 6" id="KW-0812">Transmembrane</keyword>
<name>A0A518EVB0_9BACT</name>
<feature type="transmembrane region" description="Helical" evidence="6">
    <location>
        <begin position="123"/>
        <end position="140"/>
    </location>
</feature>